<accession>A0ABS9KW32</accession>
<proteinExistence type="inferred from homology"/>
<dbReference type="Gene3D" id="1.10.1740.10">
    <property type="match status" value="1"/>
</dbReference>
<dbReference type="Gene3D" id="1.10.10.10">
    <property type="entry name" value="Winged helix-like DNA-binding domain superfamily/Winged helix DNA-binding domain"/>
    <property type="match status" value="1"/>
</dbReference>
<dbReference type="Proteomes" id="UP001165367">
    <property type="component" value="Unassembled WGS sequence"/>
</dbReference>
<evidence type="ECO:0000256" key="2">
    <source>
        <dbReference type="RuleBase" id="RU000716"/>
    </source>
</evidence>
<dbReference type="PROSITE" id="PS01063">
    <property type="entry name" value="SIGMA70_ECF"/>
    <property type="match status" value="1"/>
</dbReference>
<sequence>MNTQHDISRLIDHLFRHESGKMIAVLSRLLGLQNLSAAEDIVQDTLLQAMNSWSYGKIPDQPAAWLHRVARNKAIDLLRREKRFRQISPEYAKLLESEWTLAPTVQQLFLDNEIKDSQLQMIFAACHPSIPAESRIPFTLKTLCGLSAAEISRAFLCAEETISKRIYRAKEKIRSEAIGLDIPEGNDIAERVDVVLKTLYLLFNEGYNSSHPDLLIRTDLCEEAIRLCDILAKHPLTNFPRTHALLSLFYFQSSRLSCRLDSNGAIVLLTNQDRTRWDRSLIQKGFEQLEMAAEPFEVSPYHLEAGIASLHAAAPSFERTDWKSIYHLYQILYQLQPNPFVALNKAIASAYAISHENALDELNRIEGLEKHHLYFATIGEIFFEMQQKQKARESFQKALHLTSSAAEQKLLEDKISRC</sequence>
<keyword evidence="7" id="KW-1185">Reference proteome</keyword>
<dbReference type="PANTHER" id="PTHR47756:SF2">
    <property type="entry name" value="BLL6612 PROTEIN"/>
    <property type="match status" value="1"/>
</dbReference>
<gene>
    <name evidence="6" type="ORF">LZZ85_19385</name>
</gene>
<reference evidence="6" key="1">
    <citation type="submission" date="2022-01" db="EMBL/GenBank/DDBJ databases">
        <authorList>
            <person name="Jo J.-H."/>
            <person name="Im W.-T."/>
        </authorList>
    </citation>
    <scope>NUCLEOTIDE SEQUENCE</scope>
    <source>
        <strain evidence="6">NA20</strain>
    </source>
</reference>
<evidence type="ECO:0000313" key="7">
    <source>
        <dbReference type="Proteomes" id="UP001165367"/>
    </source>
</evidence>
<comment type="caution">
    <text evidence="6">The sequence shown here is derived from an EMBL/GenBank/DDBJ whole genome shotgun (WGS) entry which is preliminary data.</text>
</comment>
<dbReference type="NCBIfam" id="TIGR02937">
    <property type="entry name" value="sigma70-ECF"/>
    <property type="match status" value="1"/>
</dbReference>
<dbReference type="RefSeq" id="WP_237875008.1">
    <property type="nucleotide sequence ID" value="NZ_JAKLTR010000013.1"/>
</dbReference>
<dbReference type="Pfam" id="PF04542">
    <property type="entry name" value="Sigma70_r2"/>
    <property type="match status" value="1"/>
</dbReference>
<evidence type="ECO:0000313" key="6">
    <source>
        <dbReference type="EMBL" id="MCG2616472.1"/>
    </source>
</evidence>
<organism evidence="6 7">
    <name type="scientific">Terrimonas ginsenosidimutans</name>
    <dbReference type="NCBI Taxonomy" id="2908004"/>
    <lineage>
        <taxon>Bacteria</taxon>
        <taxon>Pseudomonadati</taxon>
        <taxon>Bacteroidota</taxon>
        <taxon>Chitinophagia</taxon>
        <taxon>Chitinophagales</taxon>
        <taxon>Chitinophagaceae</taxon>
        <taxon>Terrimonas</taxon>
    </lineage>
</organism>
<dbReference type="InterPro" id="IPR013324">
    <property type="entry name" value="RNA_pol_sigma_r3/r4-like"/>
</dbReference>
<keyword evidence="1" id="KW-0802">TPR repeat</keyword>
<evidence type="ECO:0000256" key="1">
    <source>
        <dbReference type="PROSITE-ProRule" id="PRU00339"/>
    </source>
</evidence>
<evidence type="ECO:0000259" key="3">
    <source>
        <dbReference type="Pfam" id="PF04542"/>
    </source>
</evidence>
<feature type="domain" description="DUF6596" evidence="5">
    <location>
        <begin position="191"/>
        <end position="292"/>
    </location>
</feature>
<keyword evidence="2" id="KW-0805">Transcription regulation</keyword>
<evidence type="ECO:0000259" key="5">
    <source>
        <dbReference type="Pfam" id="PF20239"/>
    </source>
</evidence>
<dbReference type="Pfam" id="PF08281">
    <property type="entry name" value="Sigma70_r4_2"/>
    <property type="match status" value="1"/>
</dbReference>
<dbReference type="InterPro" id="IPR013325">
    <property type="entry name" value="RNA_pol_sigma_r2"/>
</dbReference>
<feature type="domain" description="RNA polymerase sigma factor 70 region 4 type 2" evidence="4">
    <location>
        <begin position="122"/>
        <end position="173"/>
    </location>
</feature>
<dbReference type="InterPro" id="IPR000838">
    <property type="entry name" value="RNA_pol_sigma70_ECF_CS"/>
</dbReference>
<keyword evidence="2" id="KW-0731">Sigma factor</keyword>
<dbReference type="EMBL" id="JAKLTR010000013">
    <property type="protein sequence ID" value="MCG2616472.1"/>
    <property type="molecule type" value="Genomic_DNA"/>
</dbReference>
<comment type="similarity">
    <text evidence="2">Belongs to the sigma-70 factor family. ECF subfamily.</text>
</comment>
<evidence type="ECO:0000259" key="4">
    <source>
        <dbReference type="Pfam" id="PF08281"/>
    </source>
</evidence>
<dbReference type="SUPFAM" id="SSF88659">
    <property type="entry name" value="Sigma3 and sigma4 domains of RNA polymerase sigma factors"/>
    <property type="match status" value="1"/>
</dbReference>
<dbReference type="InterPro" id="IPR036388">
    <property type="entry name" value="WH-like_DNA-bd_sf"/>
</dbReference>
<keyword evidence="2" id="KW-0238">DNA-binding</keyword>
<dbReference type="InterPro" id="IPR019734">
    <property type="entry name" value="TPR_rpt"/>
</dbReference>
<dbReference type="PANTHER" id="PTHR47756">
    <property type="entry name" value="BLL6612 PROTEIN-RELATED"/>
    <property type="match status" value="1"/>
</dbReference>
<dbReference type="InterPro" id="IPR046531">
    <property type="entry name" value="DUF6596"/>
</dbReference>
<dbReference type="InterPro" id="IPR014284">
    <property type="entry name" value="RNA_pol_sigma-70_dom"/>
</dbReference>
<dbReference type="Pfam" id="PF20239">
    <property type="entry name" value="DUF6596"/>
    <property type="match status" value="1"/>
</dbReference>
<keyword evidence="2" id="KW-0804">Transcription</keyword>
<dbReference type="PROSITE" id="PS50005">
    <property type="entry name" value="TPR"/>
    <property type="match status" value="1"/>
</dbReference>
<feature type="repeat" description="TPR" evidence="1">
    <location>
        <begin position="372"/>
        <end position="405"/>
    </location>
</feature>
<name>A0ABS9KW32_9BACT</name>
<feature type="domain" description="RNA polymerase sigma-70 region 2" evidence="3">
    <location>
        <begin position="14"/>
        <end position="83"/>
    </location>
</feature>
<dbReference type="SUPFAM" id="SSF88946">
    <property type="entry name" value="Sigma2 domain of RNA polymerase sigma factors"/>
    <property type="match status" value="1"/>
</dbReference>
<dbReference type="InterPro" id="IPR007627">
    <property type="entry name" value="RNA_pol_sigma70_r2"/>
</dbReference>
<dbReference type="InterPro" id="IPR013249">
    <property type="entry name" value="RNA_pol_sigma70_r4_t2"/>
</dbReference>
<protein>
    <recommendedName>
        <fullName evidence="2">RNA polymerase sigma factor</fullName>
    </recommendedName>
</protein>